<evidence type="ECO:0000313" key="2">
    <source>
        <dbReference type="EMBL" id="GAE02660.1"/>
    </source>
</evidence>
<dbReference type="RefSeq" id="WP_030035440.1">
    <property type="nucleotide sequence ID" value="NZ_DF384213.1"/>
</dbReference>
<dbReference type="Pfam" id="PF04389">
    <property type="entry name" value="Peptidase_M28"/>
    <property type="match status" value="1"/>
</dbReference>
<reference evidence="2" key="1">
    <citation type="submission" date="2013-10" db="EMBL/GenBank/DDBJ databases">
        <title>Draft genome sequence of Clostridium botulinum type B strain Osaka05.</title>
        <authorList>
            <person name="Sakaguchi Y."/>
            <person name="Hosomi K."/>
            <person name="Uchiyama J."/>
            <person name="Ogura Y."/>
            <person name="Sakaguchi M."/>
            <person name="Kohda T."/>
            <person name="Mukamoto M."/>
            <person name="Misawa N."/>
            <person name="Matsuzaki S."/>
            <person name="Hayashi T."/>
            <person name="Kozaki S."/>
        </authorList>
    </citation>
    <scope>NUCLEOTIDE SEQUENCE</scope>
    <source>
        <strain evidence="2">Osaka05</strain>
    </source>
</reference>
<dbReference type="InterPro" id="IPR007484">
    <property type="entry name" value="Peptidase_M28"/>
</dbReference>
<organism evidence="2">
    <name type="scientific">Clostridium botulinum B str. Osaka05</name>
    <dbReference type="NCBI Taxonomy" id="1407017"/>
    <lineage>
        <taxon>Bacteria</taxon>
        <taxon>Bacillati</taxon>
        <taxon>Bacillota</taxon>
        <taxon>Clostridia</taxon>
        <taxon>Eubacteriales</taxon>
        <taxon>Clostridiaceae</taxon>
        <taxon>Clostridium</taxon>
    </lineage>
</organism>
<protein>
    <submittedName>
        <fullName evidence="2">Peptidase M28</fullName>
    </submittedName>
</protein>
<dbReference type="Proteomes" id="UP000054164">
    <property type="component" value="Unassembled WGS sequence"/>
</dbReference>
<feature type="domain" description="Peptidase M28" evidence="1">
    <location>
        <begin position="6"/>
        <end position="78"/>
    </location>
</feature>
<accession>A0A0S6U646</accession>
<dbReference type="Gene3D" id="3.40.630.10">
    <property type="entry name" value="Zn peptidases"/>
    <property type="match status" value="1"/>
</dbReference>
<dbReference type="HOGENOM" id="CLU_2599791_0_0_9"/>
<dbReference type="SUPFAM" id="SSF53187">
    <property type="entry name" value="Zn-dependent exopeptidases"/>
    <property type="match status" value="1"/>
</dbReference>
<dbReference type="EMBL" id="DF384213">
    <property type="protein sequence ID" value="GAE02660.1"/>
    <property type="molecule type" value="Genomic_DNA"/>
</dbReference>
<dbReference type="AlphaFoldDB" id="A0A0S6U646"/>
<sequence>MGTINNVVGIIKGKDSKKAVVISAHPDHIGYQDGKIIRGGLDNTSDMSALIKIDNNLKEKPFDMDIVICAFNGEEEGLA</sequence>
<evidence type="ECO:0000259" key="1">
    <source>
        <dbReference type="Pfam" id="PF04389"/>
    </source>
</evidence>
<name>A0A0S6U646_CLOBO</name>
<gene>
    <name evidence="2" type="ORF">CBO05C_2350</name>
</gene>
<proteinExistence type="predicted"/>